<dbReference type="EMBL" id="KV417525">
    <property type="protein sequence ID" value="KZP24607.1"/>
    <property type="molecule type" value="Genomic_DNA"/>
</dbReference>
<proteinExistence type="predicted"/>
<dbReference type="PANTHER" id="PTHR42718:SF9">
    <property type="entry name" value="MAJOR FACILITATOR SUPERFAMILY MULTIDRUG TRANSPORTER MFSC"/>
    <property type="match status" value="1"/>
</dbReference>
<dbReference type="GO" id="GO:0016020">
    <property type="term" value="C:membrane"/>
    <property type="evidence" value="ECO:0007669"/>
    <property type="project" value="UniProtKB-SubCell"/>
</dbReference>
<dbReference type="Gene3D" id="1.20.1250.20">
    <property type="entry name" value="MFS general substrate transporter like domains"/>
    <property type="match status" value="1"/>
</dbReference>
<dbReference type="OrthoDB" id="440755at2759"/>
<comment type="subcellular location">
    <subcellularLocation>
        <location evidence="1">Membrane</location>
        <topology evidence="1">Multi-pass membrane protein</topology>
    </subcellularLocation>
</comment>
<name>A0A166N3C1_9AGAM</name>
<organism evidence="7 8">
    <name type="scientific">Athelia psychrophila</name>
    <dbReference type="NCBI Taxonomy" id="1759441"/>
    <lineage>
        <taxon>Eukaryota</taxon>
        <taxon>Fungi</taxon>
        <taxon>Dikarya</taxon>
        <taxon>Basidiomycota</taxon>
        <taxon>Agaricomycotina</taxon>
        <taxon>Agaricomycetes</taxon>
        <taxon>Agaricomycetidae</taxon>
        <taxon>Atheliales</taxon>
        <taxon>Atheliaceae</taxon>
        <taxon>Athelia</taxon>
    </lineage>
</organism>
<keyword evidence="2" id="KW-0813">Transport</keyword>
<keyword evidence="8" id="KW-1185">Reference proteome</keyword>
<accession>A0A166N3C1</accession>
<feature type="transmembrane region" description="Helical" evidence="6">
    <location>
        <begin position="149"/>
        <end position="170"/>
    </location>
</feature>
<feature type="transmembrane region" description="Helical" evidence="6">
    <location>
        <begin position="182"/>
        <end position="206"/>
    </location>
</feature>
<evidence type="ECO:0000256" key="6">
    <source>
        <dbReference type="SAM" id="Phobius"/>
    </source>
</evidence>
<keyword evidence="5 6" id="KW-0472">Membrane</keyword>
<dbReference type="GO" id="GO:0022857">
    <property type="term" value="F:transmembrane transporter activity"/>
    <property type="evidence" value="ECO:0007669"/>
    <property type="project" value="InterPro"/>
</dbReference>
<dbReference type="SUPFAM" id="SSF103473">
    <property type="entry name" value="MFS general substrate transporter"/>
    <property type="match status" value="1"/>
</dbReference>
<evidence type="ECO:0000313" key="8">
    <source>
        <dbReference type="Proteomes" id="UP000076532"/>
    </source>
</evidence>
<evidence type="ECO:0000256" key="2">
    <source>
        <dbReference type="ARBA" id="ARBA00022448"/>
    </source>
</evidence>
<evidence type="ECO:0000256" key="5">
    <source>
        <dbReference type="ARBA" id="ARBA00023136"/>
    </source>
</evidence>
<dbReference type="Proteomes" id="UP000076532">
    <property type="component" value="Unassembled WGS sequence"/>
</dbReference>
<dbReference type="AlphaFoldDB" id="A0A166N3C1"/>
<feature type="transmembrane region" description="Helical" evidence="6">
    <location>
        <begin position="124"/>
        <end position="142"/>
    </location>
</feature>
<reference evidence="7 8" key="1">
    <citation type="journal article" date="2016" name="Mol. Biol. Evol.">
        <title>Comparative Genomics of Early-Diverging Mushroom-Forming Fungi Provides Insights into the Origins of Lignocellulose Decay Capabilities.</title>
        <authorList>
            <person name="Nagy L.G."/>
            <person name="Riley R."/>
            <person name="Tritt A."/>
            <person name="Adam C."/>
            <person name="Daum C."/>
            <person name="Floudas D."/>
            <person name="Sun H."/>
            <person name="Yadav J.S."/>
            <person name="Pangilinan J."/>
            <person name="Larsson K.H."/>
            <person name="Matsuura K."/>
            <person name="Barry K."/>
            <person name="Labutti K."/>
            <person name="Kuo R."/>
            <person name="Ohm R.A."/>
            <person name="Bhattacharya S.S."/>
            <person name="Shirouzu T."/>
            <person name="Yoshinaga Y."/>
            <person name="Martin F.M."/>
            <person name="Grigoriev I.V."/>
            <person name="Hibbett D.S."/>
        </authorList>
    </citation>
    <scope>NUCLEOTIDE SEQUENCE [LARGE SCALE GENOMIC DNA]</scope>
    <source>
        <strain evidence="7 8">CBS 109695</strain>
    </source>
</reference>
<feature type="transmembrane region" description="Helical" evidence="6">
    <location>
        <begin position="55"/>
        <end position="76"/>
    </location>
</feature>
<keyword evidence="4 6" id="KW-1133">Transmembrane helix</keyword>
<evidence type="ECO:0000256" key="3">
    <source>
        <dbReference type="ARBA" id="ARBA00022692"/>
    </source>
</evidence>
<gene>
    <name evidence="7" type="ORF">FIBSPDRAFT_417126</name>
</gene>
<evidence type="ECO:0008006" key="9">
    <source>
        <dbReference type="Google" id="ProtNLM"/>
    </source>
</evidence>
<keyword evidence="3 6" id="KW-0812">Transmembrane</keyword>
<protein>
    <recommendedName>
        <fullName evidence="9">MFS general substrate transporter</fullName>
    </recommendedName>
</protein>
<evidence type="ECO:0000313" key="7">
    <source>
        <dbReference type="EMBL" id="KZP24607.1"/>
    </source>
</evidence>
<feature type="transmembrane region" description="Helical" evidence="6">
    <location>
        <begin position="97"/>
        <end position="118"/>
    </location>
</feature>
<dbReference type="InterPro" id="IPR036259">
    <property type="entry name" value="MFS_trans_sf"/>
</dbReference>
<evidence type="ECO:0000256" key="4">
    <source>
        <dbReference type="ARBA" id="ARBA00022989"/>
    </source>
</evidence>
<dbReference type="Pfam" id="PF07690">
    <property type="entry name" value="MFS_1"/>
    <property type="match status" value="1"/>
</dbReference>
<dbReference type="PANTHER" id="PTHR42718">
    <property type="entry name" value="MAJOR FACILITATOR SUPERFAMILY MULTIDRUG TRANSPORTER MFSC"/>
    <property type="match status" value="1"/>
</dbReference>
<dbReference type="InterPro" id="IPR011701">
    <property type="entry name" value="MFS"/>
</dbReference>
<feature type="transmembrane region" description="Helical" evidence="6">
    <location>
        <begin position="227"/>
        <end position="248"/>
    </location>
</feature>
<dbReference type="STRING" id="436010.A0A166N3C1"/>
<feature type="transmembrane region" description="Helical" evidence="6">
    <location>
        <begin position="6"/>
        <end position="21"/>
    </location>
</feature>
<evidence type="ECO:0000256" key="1">
    <source>
        <dbReference type="ARBA" id="ARBA00004141"/>
    </source>
</evidence>
<sequence>MVLAPLMISIIMIVAFFLWEKRIPRETAAMFVLLFQMPGCLRSPIVWLYSPPHIWFYPNFAVLIAITLTPFLWWGAMFTMYTTLWQQVYQWSAMRAAAHMIPLSALSFLVSMTGSLSTSVSPKWLILAGQFMTIIACLLLSFDTGPEKYWQFALPGFSLGSAGCQLMYMHTNIAIFKATPPAMAGTIGAIFNGTLQLGSAIGLAIVSSLEISVETTHGGFTKYYGRAAVFYLFIGVITVQALAILIFYRVQPSINDETLSASTEDVVGEKCAEVHIENGKVC</sequence>